<evidence type="ECO:0000256" key="2">
    <source>
        <dbReference type="ARBA" id="ARBA00007330"/>
    </source>
</evidence>
<accession>A0A2V3U053</accession>
<keyword evidence="4" id="KW-0274">FAD</keyword>
<dbReference type="Pfam" id="PF16901">
    <property type="entry name" value="DAO_C"/>
    <property type="match status" value="1"/>
</dbReference>
<evidence type="ECO:0000313" key="9">
    <source>
        <dbReference type="Proteomes" id="UP000248021"/>
    </source>
</evidence>
<comment type="similarity">
    <text evidence="2">Belongs to the FAD-dependent glycerol-3-phosphate dehydrogenase family.</text>
</comment>
<evidence type="ECO:0000256" key="1">
    <source>
        <dbReference type="ARBA" id="ARBA00001974"/>
    </source>
</evidence>
<dbReference type="Gene3D" id="1.10.8.870">
    <property type="entry name" value="Alpha-glycerophosphate oxidase, cap domain"/>
    <property type="match status" value="1"/>
</dbReference>
<dbReference type="PANTHER" id="PTHR11985">
    <property type="entry name" value="GLYCEROL-3-PHOSPHATE DEHYDROGENASE"/>
    <property type="match status" value="1"/>
</dbReference>
<dbReference type="Pfam" id="PF01266">
    <property type="entry name" value="DAO"/>
    <property type="match status" value="1"/>
</dbReference>
<dbReference type="InterPro" id="IPR036188">
    <property type="entry name" value="FAD/NAD-bd_sf"/>
</dbReference>
<dbReference type="Gene3D" id="3.30.9.10">
    <property type="entry name" value="D-Amino Acid Oxidase, subunit A, domain 2"/>
    <property type="match status" value="1"/>
</dbReference>
<dbReference type="Gene3D" id="3.50.50.60">
    <property type="entry name" value="FAD/NAD(P)-binding domain"/>
    <property type="match status" value="1"/>
</dbReference>
<dbReference type="InterPro" id="IPR038299">
    <property type="entry name" value="DAO_C_sf"/>
</dbReference>
<evidence type="ECO:0000256" key="3">
    <source>
        <dbReference type="ARBA" id="ARBA00022630"/>
    </source>
</evidence>
<dbReference type="GO" id="GO:0004368">
    <property type="term" value="F:glycerol-3-phosphate dehydrogenase (quinone) activity"/>
    <property type="evidence" value="ECO:0007669"/>
    <property type="project" value="InterPro"/>
</dbReference>
<organism evidence="8 9">
    <name type="scientific">Chelatococcus asaccharovorans</name>
    <dbReference type="NCBI Taxonomy" id="28210"/>
    <lineage>
        <taxon>Bacteria</taxon>
        <taxon>Pseudomonadati</taxon>
        <taxon>Pseudomonadota</taxon>
        <taxon>Alphaproteobacteria</taxon>
        <taxon>Hyphomicrobiales</taxon>
        <taxon>Chelatococcaceae</taxon>
        <taxon>Chelatococcus</taxon>
    </lineage>
</organism>
<sequence length="531" mass="56985">MRPSLASLNRRRFDIVVVGGGINGAAAAQQAAAQGYSVALFEKGDFGSGSTARSSRLLHCGLRYLVPGGPLTTFLWHPDRFIKAVNTVRRSMAVRSDFVKTQPERVRKIRMHYPIYHGGPYAPWQVDSAFLLLRSLGEGGVPLDYERVPAQKALAEQPFVPWLRDLDKLRAVSCYTEYQIDWPERVAIDMVRDAERLGAVARNYTPAVGVQRDGEAWRVTLADAGTGEQATVSAPVVLNLAGIWVDDVNALTGQPVSPKITGTKGAHIVVKLPPECQGHGVAGVTRAGRPFYCMPWRDLHFFGPTETLYEGDRDAIAVDAADLEFLLAETNHLVPGLGITRSDVVSTWAGVRPLTYEPGLPMGARNRKIHDLSAEGLSGLFALTNGSLGAHRATGQDLVAAAARFVKPSGEPGTLSRAALQFPDNTNSARLEPDASTTLADVRHAVGVEQAQTLEDVLLRRTGLAWSADQGRAAAAPAAEAMAAMLGWDDVRIKAEVSGYRAMLDRLYSVPGAGGDPSSVATGEGRHASRG</sequence>
<dbReference type="AlphaFoldDB" id="A0A2V3U053"/>
<protein>
    <submittedName>
        <fullName evidence="8">Glycerol-3-phosphate dehydrogenase</fullName>
    </submittedName>
</protein>
<keyword evidence="9" id="KW-1185">Reference proteome</keyword>
<name>A0A2V3U053_9HYPH</name>
<dbReference type="Proteomes" id="UP000248021">
    <property type="component" value="Unassembled WGS sequence"/>
</dbReference>
<keyword evidence="3" id="KW-0285">Flavoprotein</keyword>
<dbReference type="PANTHER" id="PTHR11985:SF15">
    <property type="entry name" value="GLYCEROL-3-PHOSPHATE DEHYDROGENASE, MITOCHONDRIAL"/>
    <property type="match status" value="1"/>
</dbReference>
<reference evidence="8 9" key="1">
    <citation type="submission" date="2018-05" db="EMBL/GenBank/DDBJ databases">
        <title>Genomic Encyclopedia of Type Strains, Phase IV (KMG-IV): sequencing the most valuable type-strain genomes for metagenomic binning, comparative biology and taxonomic classification.</title>
        <authorList>
            <person name="Goeker M."/>
        </authorList>
    </citation>
    <scope>NUCLEOTIDE SEQUENCE [LARGE SCALE GENOMIC DNA]</scope>
    <source>
        <strain evidence="8 9">DSM 6462</strain>
    </source>
</reference>
<proteinExistence type="inferred from homology"/>
<comment type="caution">
    <text evidence="8">The sequence shown here is derived from an EMBL/GenBank/DDBJ whole genome shotgun (WGS) entry which is preliminary data.</text>
</comment>
<evidence type="ECO:0000256" key="4">
    <source>
        <dbReference type="ARBA" id="ARBA00022827"/>
    </source>
</evidence>
<gene>
    <name evidence="8" type="ORF">C7450_111152</name>
</gene>
<dbReference type="OrthoDB" id="9766796at2"/>
<evidence type="ECO:0000259" key="6">
    <source>
        <dbReference type="Pfam" id="PF01266"/>
    </source>
</evidence>
<comment type="cofactor">
    <cofactor evidence="1">
        <name>FAD</name>
        <dbReference type="ChEBI" id="CHEBI:57692"/>
    </cofactor>
</comment>
<dbReference type="EMBL" id="QJJK01000011">
    <property type="protein sequence ID" value="PXW54621.1"/>
    <property type="molecule type" value="Genomic_DNA"/>
</dbReference>
<dbReference type="PRINTS" id="PR01001">
    <property type="entry name" value="FADG3PDH"/>
</dbReference>
<feature type="domain" description="FAD dependent oxidoreductase" evidence="6">
    <location>
        <begin position="14"/>
        <end position="381"/>
    </location>
</feature>
<evidence type="ECO:0000256" key="5">
    <source>
        <dbReference type="ARBA" id="ARBA00023002"/>
    </source>
</evidence>
<keyword evidence="5" id="KW-0560">Oxidoreductase</keyword>
<dbReference type="SUPFAM" id="SSF51905">
    <property type="entry name" value="FAD/NAD(P)-binding domain"/>
    <property type="match status" value="1"/>
</dbReference>
<feature type="domain" description="Alpha-glycerophosphate oxidase C-terminal" evidence="7">
    <location>
        <begin position="423"/>
        <end position="492"/>
    </location>
</feature>
<dbReference type="RefSeq" id="WP_110377083.1">
    <property type="nucleotide sequence ID" value="NZ_JAHBRY010000001.1"/>
</dbReference>
<evidence type="ECO:0000313" key="8">
    <source>
        <dbReference type="EMBL" id="PXW54621.1"/>
    </source>
</evidence>
<dbReference type="GO" id="GO:0046168">
    <property type="term" value="P:glycerol-3-phosphate catabolic process"/>
    <property type="evidence" value="ECO:0007669"/>
    <property type="project" value="TreeGrafter"/>
</dbReference>
<evidence type="ECO:0000259" key="7">
    <source>
        <dbReference type="Pfam" id="PF16901"/>
    </source>
</evidence>
<dbReference type="InterPro" id="IPR000447">
    <property type="entry name" value="G3P_DH_FAD-dep"/>
</dbReference>
<dbReference type="InterPro" id="IPR031656">
    <property type="entry name" value="DAO_C"/>
</dbReference>
<dbReference type="InterPro" id="IPR006076">
    <property type="entry name" value="FAD-dep_OxRdtase"/>
</dbReference>